<evidence type="ECO:0000313" key="4">
    <source>
        <dbReference type="Proteomes" id="UP000824089"/>
    </source>
</evidence>
<feature type="compositionally biased region" description="Basic and acidic residues" evidence="1">
    <location>
        <begin position="131"/>
        <end position="144"/>
    </location>
</feature>
<dbReference type="AlphaFoldDB" id="A0A9D1L9C6"/>
<reference evidence="3" key="1">
    <citation type="submission" date="2020-10" db="EMBL/GenBank/DDBJ databases">
        <authorList>
            <person name="Gilroy R."/>
        </authorList>
    </citation>
    <scope>NUCLEOTIDE SEQUENCE</scope>
    <source>
        <strain evidence="3">CHK195-4489</strain>
    </source>
</reference>
<accession>A0A9D1L9C6</accession>
<sequence>MEKQTQSEVTRSIDNRFGSISKTDRSNIEVNIIRWNNGRKKLDIRVWSSDGKCPKKGVTFSREEYYQLVRILTAIDPMLIDSGKAARTEPESRQKERAAAAEEQMAGYRSTVEAAFAEEDDYVELDSDAEPCGHGEIQLEKTMQETDEASAAAS</sequence>
<name>A0A9D1L9C6_9CLOT</name>
<organism evidence="3 4">
    <name type="scientific">Candidatus Egerieisoma faecipullorum</name>
    <dbReference type="NCBI Taxonomy" id="2840963"/>
    <lineage>
        <taxon>Bacteria</taxon>
        <taxon>Bacillati</taxon>
        <taxon>Bacillota</taxon>
        <taxon>Clostridia</taxon>
        <taxon>Eubacteriales</taxon>
        <taxon>Clostridiaceae</taxon>
        <taxon>Clostridiaceae incertae sedis</taxon>
        <taxon>Candidatus Egerieisoma</taxon>
    </lineage>
</organism>
<dbReference type="EMBL" id="DVMM01000033">
    <property type="protein sequence ID" value="HIU28985.1"/>
    <property type="molecule type" value="Genomic_DNA"/>
</dbReference>
<proteinExistence type="predicted"/>
<feature type="region of interest" description="Disordered" evidence="1">
    <location>
        <begin position="127"/>
        <end position="154"/>
    </location>
</feature>
<evidence type="ECO:0000259" key="2">
    <source>
        <dbReference type="Pfam" id="PF02229"/>
    </source>
</evidence>
<evidence type="ECO:0000256" key="1">
    <source>
        <dbReference type="SAM" id="MobiDB-lite"/>
    </source>
</evidence>
<dbReference type="GO" id="GO:0006355">
    <property type="term" value="P:regulation of DNA-templated transcription"/>
    <property type="evidence" value="ECO:0007669"/>
    <property type="project" value="InterPro"/>
</dbReference>
<evidence type="ECO:0000313" key="3">
    <source>
        <dbReference type="EMBL" id="HIU28985.1"/>
    </source>
</evidence>
<protein>
    <recommendedName>
        <fullName evidence="2">Transcriptional coactivator p15 (PC4) C-terminal domain-containing protein</fullName>
    </recommendedName>
</protein>
<feature type="domain" description="Transcriptional coactivator p15 (PC4) C-terminal" evidence="2">
    <location>
        <begin position="26"/>
        <end position="70"/>
    </location>
</feature>
<dbReference type="InterPro" id="IPR003173">
    <property type="entry name" value="PC4_C"/>
</dbReference>
<feature type="compositionally biased region" description="Basic and acidic residues" evidence="1">
    <location>
        <begin position="84"/>
        <end position="100"/>
    </location>
</feature>
<reference evidence="3" key="2">
    <citation type="journal article" date="2021" name="PeerJ">
        <title>Extensive microbial diversity within the chicken gut microbiome revealed by metagenomics and culture.</title>
        <authorList>
            <person name="Gilroy R."/>
            <person name="Ravi A."/>
            <person name="Getino M."/>
            <person name="Pursley I."/>
            <person name="Horton D.L."/>
            <person name="Alikhan N.F."/>
            <person name="Baker D."/>
            <person name="Gharbi K."/>
            <person name="Hall N."/>
            <person name="Watson M."/>
            <person name="Adriaenssens E.M."/>
            <person name="Foster-Nyarko E."/>
            <person name="Jarju S."/>
            <person name="Secka A."/>
            <person name="Antonio M."/>
            <person name="Oren A."/>
            <person name="Chaudhuri R.R."/>
            <person name="La Ragione R."/>
            <person name="Hildebrand F."/>
            <person name="Pallen M.J."/>
        </authorList>
    </citation>
    <scope>NUCLEOTIDE SEQUENCE</scope>
    <source>
        <strain evidence="3">CHK195-4489</strain>
    </source>
</reference>
<dbReference type="GO" id="GO:0003677">
    <property type="term" value="F:DNA binding"/>
    <property type="evidence" value="ECO:0007669"/>
    <property type="project" value="InterPro"/>
</dbReference>
<comment type="caution">
    <text evidence="3">The sequence shown here is derived from an EMBL/GenBank/DDBJ whole genome shotgun (WGS) entry which is preliminary data.</text>
</comment>
<dbReference type="Pfam" id="PF02229">
    <property type="entry name" value="PC4"/>
    <property type="match status" value="1"/>
</dbReference>
<feature type="region of interest" description="Disordered" evidence="1">
    <location>
        <begin position="84"/>
        <end position="103"/>
    </location>
</feature>
<gene>
    <name evidence="3" type="ORF">IAD50_01675</name>
</gene>
<dbReference type="Gene3D" id="2.30.31.70">
    <property type="match status" value="1"/>
</dbReference>
<dbReference type="Proteomes" id="UP000824089">
    <property type="component" value="Unassembled WGS sequence"/>
</dbReference>